<sequence length="81" mass="8657">MKISHAHTVTLSSALYLASDSYGGLGSNVMKGDSGGPLIYTDRFAIGMLIGVASFAAPCDQMTKDRPPAIYTNVAIYEKWI</sequence>
<feature type="domain" description="Peptidase S1" evidence="1">
    <location>
        <begin position="26"/>
        <end position="81"/>
    </location>
</feature>
<dbReference type="InterPro" id="IPR033116">
    <property type="entry name" value="TRYPSIN_SER"/>
</dbReference>
<organism evidence="2 3">
    <name type="scientific">Romanomermis culicivorax</name>
    <name type="common">Nematode worm</name>
    <dbReference type="NCBI Taxonomy" id="13658"/>
    <lineage>
        <taxon>Eukaryota</taxon>
        <taxon>Metazoa</taxon>
        <taxon>Ecdysozoa</taxon>
        <taxon>Nematoda</taxon>
        <taxon>Enoplea</taxon>
        <taxon>Dorylaimia</taxon>
        <taxon>Mermithida</taxon>
        <taxon>Mermithoidea</taxon>
        <taxon>Mermithidae</taxon>
        <taxon>Romanomermis</taxon>
    </lineage>
</organism>
<keyword evidence="2" id="KW-1185">Reference proteome</keyword>
<dbReference type="WBParaSite" id="nRc.2.0.1.t30164-RA">
    <property type="protein sequence ID" value="nRc.2.0.1.t30164-RA"/>
    <property type="gene ID" value="nRc.2.0.1.g30164"/>
</dbReference>
<dbReference type="Gene3D" id="2.40.10.10">
    <property type="entry name" value="Trypsin-like serine proteases"/>
    <property type="match status" value="1"/>
</dbReference>
<name>A0A915JVV6_ROMCU</name>
<dbReference type="GO" id="GO:0006508">
    <property type="term" value="P:proteolysis"/>
    <property type="evidence" value="ECO:0007669"/>
    <property type="project" value="InterPro"/>
</dbReference>
<evidence type="ECO:0000313" key="2">
    <source>
        <dbReference type="Proteomes" id="UP000887565"/>
    </source>
</evidence>
<dbReference type="InterPro" id="IPR009003">
    <property type="entry name" value="Peptidase_S1_PA"/>
</dbReference>
<dbReference type="SUPFAM" id="SSF50494">
    <property type="entry name" value="Trypsin-like serine proteases"/>
    <property type="match status" value="1"/>
</dbReference>
<dbReference type="InterPro" id="IPR043504">
    <property type="entry name" value="Peptidase_S1_PA_chymotrypsin"/>
</dbReference>
<dbReference type="InterPro" id="IPR001254">
    <property type="entry name" value="Trypsin_dom"/>
</dbReference>
<dbReference type="Pfam" id="PF00089">
    <property type="entry name" value="Trypsin"/>
    <property type="match status" value="1"/>
</dbReference>
<dbReference type="AlphaFoldDB" id="A0A915JVV6"/>
<dbReference type="Proteomes" id="UP000887565">
    <property type="component" value="Unplaced"/>
</dbReference>
<evidence type="ECO:0000313" key="3">
    <source>
        <dbReference type="WBParaSite" id="nRc.2.0.1.t30164-RA"/>
    </source>
</evidence>
<dbReference type="GO" id="GO:0004252">
    <property type="term" value="F:serine-type endopeptidase activity"/>
    <property type="evidence" value="ECO:0007669"/>
    <property type="project" value="InterPro"/>
</dbReference>
<accession>A0A915JVV6</accession>
<dbReference type="PROSITE" id="PS00135">
    <property type="entry name" value="TRYPSIN_SER"/>
    <property type="match status" value="1"/>
</dbReference>
<protein>
    <submittedName>
        <fullName evidence="3">Peptidase S1 domain-containing protein</fullName>
    </submittedName>
</protein>
<proteinExistence type="predicted"/>
<reference evidence="3" key="1">
    <citation type="submission" date="2022-11" db="UniProtKB">
        <authorList>
            <consortium name="WormBaseParasite"/>
        </authorList>
    </citation>
    <scope>IDENTIFICATION</scope>
</reference>
<evidence type="ECO:0000259" key="1">
    <source>
        <dbReference type="Pfam" id="PF00089"/>
    </source>
</evidence>